<evidence type="ECO:0008006" key="4">
    <source>
        <dbReference type="Google" id="ProtNLM"/>
    </source>
</evidence>
<dbReference type="AlphaFoldDB" id="A0A124I6I3"/>
<dbReference type="STRING" id="661399.AQJ67_39145"/>
<dbReference type="OrthoDB" id="4554488at2"/>
<feature type="signal peptide" evidence="1">
    <location>
        <begin position="1"/>
        <end position="33"/>
    </location>
</feature>
<reference evidence="2 3" key="1">
    <citation type="submission" date="2015-10" db="EMBL/GenBank/DDBJ databases">
        <title>Draft genome sequence of Streptomyces caeruleatus NRRL B-24802, type strain for the species Streptomyces caeruleatus.</title>
        <authorList>
            <person name="Ruckert C."/>
            <person name="Winkler A."/>
            <person name="Kalinowski J."/>
            <person name="Kampfer P."/>
            <person name="Glaeser S."/>
        </authorList>
    </citation>
    <scope>NUCLEOTIDE SEQUENCE [LARGE SCALE GENOMIC DNA]</scope>
    <source>
        <strain evidence="2 3">NRRL B-24802</strain>
    </source>
</reference>
<keyword evidence="3" id="KW-1185">Reference proteome</keyword>
<feature type="chain" id="PRO_5007174080" description="Peptidase inhibitor family I36" evidence="1">
    <location>
        <begin position="34"/>
        <end position="128"/>
    </location>
</feature>
<name>A0A124I6I3_9ACTN</name>
<evidence type="ECO:0000313" key="3">
    <source>
        <dbReference type="Proteomes" id="UP000053429"/>
    </source>
</evidence>
<organism evidence="2 3">
    <name type="scientific">Streptomyces caeruleatus</name>
    <dbReference type="NCBI Taxonomy" id="661399"/>
    <lineage>
        <taxon>Bacteria</taxon>
        <taxon>Bacillati</taxon>
        <taxon>Actinomycetota</taxon>
        <taxon>Actinomycetes</taxon>
        <taxon>Kitasatosporales</taxon>
        <taxon>Streptomycetaceae</taxon>
        <taxon>Streptomyces</taxon>
    </lineage>
</organism>
<dbReference type="Pfam" id="PF03995">
    <property type="entry name" value="Inhibitor_I36"/>
    <property type="match status" value="1"/>
</dbReference>
<sequence length="128" mass="13540">MSIRSVRKHRLSLGLAALVGSAAMLAIPTSAQAAGDPATWPCDPSEFCIYHDGQGGGAHYSLSDGASNLGQLPGGLNDHVWSVKNISGDDWCLYRDANYENEIQVILDGQALDLASPVRDQVSSVEPC</sequence>
<dbReference type="SUPFAM" id="SSF49695">
    <property type="entry name" value="gamma-Crystallin-like"/>
    <property type="match status" value="1"/>
</dbReference>
<dbReference type="InterPro" id="IPR011024">
    <property type="entry name" value="G_crystallin-like"/>
</dbReference>
<keyword evidence="1" id="KW-0732">Signal</keyword>
<gene>
    <name evidence="2" type="ORF">AQJ67_39145</name>
</gene>
<proteinExistence type="predicted"/>
<dbReference type="Proteomes" id="UP000053429">
    <property type="component" value="Unassembled WGS sequence"/>
</dbReference>
<protein>
    <recommendedName>
        <fullName evidence="4">Peptidase inhibitor family I36</fullName>
    </recommendedName>
</protein>
<dbReference type="EMBL" id="LMWY01000056">
    <property type="protein sequence ID" value="KUN93209.1"/>
    <property type="molecule type" value="Genomic_DNA"/>
</dbReference>
<comment type="caution">
    <text evidence="2">The sequence shown here is derived from an EMBL/GenBank/DDBJ whole genome shotgun (WGS) entry which is preliminary data.</text>
</comment>
<accession>A0A124I6I3</accession>
<evidence type="ECO:0000313" key="2">
    <source>
        <dbReference type="EMBL" id="KUN93209.1"/>
    </source>
</evidence>
<dbReference type="Gene3D" id="2.60.20.10">
    <property type="entry name" value="Crystallins"/>
    <property type="match status" value="1"/>
</dbReference>
<evidence type="ECO:0000256" key="1">
    <source>
        <dbReference type="SAM" id="SignalP"/>
    </source>
</evidence>
<dbReference type="RefSeq" id="WP_062724256.1">
    <property type="nucleotide sequence ID" value="NZ_KQ948942.1"/>
</dbReference>